<organism evidence="12 13">
    <name type="scientific">Methylomarinovum tepidoasis</name>
    <dbReference type="NCBI Taxonomy" id="2840183"/>
    <lineage>
        <taxon>Bacteria</taxon>
        <taxon>Pseudomonadati</taxon>
        <taxon>Pseudomonadota</taxon>
        <taxon>Gammaproteobacteria</taxon>
        <taxon>Methylococcales</taxon>
        <taxon>Methylothermaceae</taxon>
        <taxon>Methylomarinovum</taxon>
    </lineage>
</organism>
<evidence type="ECO:0000256" key="3">
    <source>
        <dbReference type="ARBA" id="ARBA00022475"/>
    </source>
</evidence>
<dbReference type="SUPFAM" id="SSF52540">
    <property type="entry name" value="P-loop containing nucleoside triphosphate hydrolases"/>
    <property type="match status" value="1"/>
</dbReference>
<dbReference type="PROSITE" id="PS00211">
    <property type="entry name" value="ABC_TRANSPORTER_1"/>
    <property type="match status" value="1"/>
</dbReference>
<keyword evidence="6 12" id="KW-0067">ATP-binding</keyword>
<dbReference type="PROSITE" id="PS50893">
    <property type="entry name" value="ABC_TRANSPORTER_2"/>
    <property type="match status" value="1"/>
</dbReference>
<feature type="transmembrane region" description="Helical" evidence="9">
    <location>
        <begin position="262"/>
        <end position="282"/>
    </location>
</feature>
<dbReference type="FunFam" id="3.40.50.300:FF:000299">
    <property type="entry name" value="ABC transporter ATP-binding protein/permease"/>
    <property type="match status" value="1"/>
</dbReference>
<keyword evidence="5" id="KW-0547">Nucleotide-binding</keyword>
<keyword evidence="3" id="KW-1003">Cell membrane</keyword>
<keyword evidence="2" id="KW-0813">Transport</keyword>
<gene>
    <name evidence="12" type="ORF">MIN45_P1463</name>
</gene>
<evidence type="ECO:0000313" key="12">
    <source>
        <dbReference type="EMBL" id="BCX89093.1"/>
    </source>
</evidence>
<evidence type="ECO:0000256" key="2">
    <source>
        <dbReference type="ARBA" id="ARBA00022448"/>
    </source>
</evidence>
<dbReference type="GO" id="GO:0140359">
    <property type="term" value="F:ABC-type transporter activity"/>
    <property type="evidence" value="ECO:0007669"/>
    <property type="project" value="InterPro"/>
</dbReference>
<feature type="transmembrane region" description="Helical" evidence="9">
    <location>
        <begin position="174"/>
        <end position="195"/>
    </location>
</feature>
<keyword evidence="4 9" id="KW-0812">Transmembrane</keyword>
<keyword evidence="7 9" id="KW-1133">Transmembrane helix</keyword>
<dbReference type="PROSITE" id="PS50929">
    <property type="entry name" value="ABC_TM1F"/>
    <property type="match status" value="1"/>
</dbReference>
<evidence type="ECO:0000259" key="11">
    <source>
        <dbReference type="PROSITE" id="PS50929"/>
    </source>
</evidence>
<dbReference type="SUPFAM" id="SSF90123">
    <property type="entry name" value="ABC transporter transmembrane region"/>
    <property type="match status" value="1"/>
</dbReference>
<dbReference type="InterPro" id="IPR011527">
    <property type="entry name" value="ABC1_TM_dom"/>
</dbReference>
<feature type="transmembrane region" description="Helical" evidence="9">
    <location>
        <begin position="70"/>
        <end position="87"/>
    </location>
</feature>
<evidence type="ECO:0000256" key="4">
    <source>
        <dbReference type="ARBA" id="ARBA00022692"/>
    </source>
</evidence>
<dbReference type="InterPro" id="IPR027417">
    <property type="entry name" value="P-loop_NTPase"/>
</dbReference>
<dbReference type="PANTHER" id="PTHR24221:SF654">
    <property type="entry name" value="ATP-BINDING CASSETTE SUB-FAMILY B MEMBER 6"/>
    <property type="match status" value="1"/>
</dbReference>
<dbReference type="Proteomes" id="UP001321450">
    <property type="component" value="Chromosome"/>
</dbReference>
<accession>A0AAU9CFT9</accession>
<proteinExistence type="predicted"/>
<dbReference type="RefSeq" id="WP_286291371.1">
    <property type="nucleotide sequence ID" value="NZ_AP024718.1"/>
</dbReference>
<keyword evidence="8 9" id="KW-0472">Membrane</keyword>
<dbReference type="PANTHER" id="PTHR24221">
    <property type="entry name" value="ATP-BINDING CASSETTE SUB-FAMILY B"/>
    <property type="match status" value="1"/>
</dbReference>
<dbReference type="InterPro" id="IPR017871">
    <property type="entry name" value="ABC_transporter-like_CS"/>
</dbReference>
<dbReference type="GO" id="GO:0005886">
    <property type="term" value="C:plasma membrane"/>
    <property type="evidence" value="ECO:0007669"/>
    <property type="project" value="UniProtKB-SubCell"/>
</dbReference>
<dbReference type="KEGG" id="meiy:MIN45_P1463"/>
<evidence type="ECO:0000256" key="7">
    <source>
        <dbReference type="ARBA" id="ARBA00022989"/>
    </source>
</evidence>
<protein>
    <submittedName>
        <fullName evidence="12">ATP-binding cassette, subfamily C, bacterial</fullName>
    </submittedName>
</protein>
<evidence type="ECO:0000256" key="5">
    <source>
        <dbReference type="ARBA" id="ARBA00022741"/>
    </source>
</evidence>
<dbReference type="GO" id="GO:0005524">
    <property type="term" value="F:ATP binding"/>
    <property type="evidence" value="ECO:0007669"/>
    <property type="project" value="UniProtKB-KW"/>
</dbReference>
<comment type="subcellular location">
    <subcellularLocation>
        <location evidence="1">Cell membrane</location>
        <topology evidence="1">Multi-pass membrane protein</topology>
    </subcellularLocation>
</comment>
<dbReference type="Pfam" id="PF00005">
    <property type="entry name" value="ABC_tran"/>
    <property type="match status" value="1"/>
</dbReference>
<sequence>MRLLFRFLRAYPRQSLIVLVALVLAGLVEGVSMTALLPMLSSVVESGGALEMKTDGKAAYLLKALEWAGLPLTLGVLIVVLVVGTVLRSGLVLVAKKYVGYTIAQVATDLRLQLLDALLKAKWNFYLGLPLGTLANAMSTEPNRASMAYFHGTNMLAAAIQAFAYVAVAMTVSWTATLAYLGGAVAVLAILQFFVRMAKKAGKRQTRVLKALLRQLTDCLQSVKPLKAMGREELADRVIATETRRLNKALQKDVLSKEALKAVQGPAFLGLVSGGFYVGYVLWHMPTAEVMVLLILLSRVLSAMGRMQRMHQNMVSCESAYWSLLGTIEEARRAVEPTGGERRPTLSRGIALEEVHFAYEHRPVLQGLSLSIPAGELTALIGFSGAGKTTVVDLVTGLLRPQSGRILIDGVDLLEIDLHAWRRLIGYVPQENLLLHDTILTNVTFGDPGLTAADAEWALKAAGAWEFVSRLPEGMQTVVGERGARLSGGQRQRIMIARALAHRPKLLILDEATSALDPETQRAICRTLQDLKQAYALTILAISHQPSIVEIADRIYQLEKGKARLLEAPKAVAALG</sequence>
<dbReference type="InterPro" id="IPR003439">
    <property type="entry name" value="ABC_transporter-like_ATP-bd"/>
</dbReference>
<dbReference type="GO" id="GO:0016887">
    <property type="term" value="F:ATP hydrolysis activity"/>
    <property type="evidence" value="ECO:0007669"/>
    <property type="project" value="InterPro"/>
</dbReference>
<evidence type="ECO:0000256" key="1">
    <source>
        <dbReference type="ARBA" id="ARBA00004651"/>
    </source>
</evidence>
<evidence type="ECO:0000313" key="13">
    <source>
        <dbReference type="Proteomes" id="UP001321450"/>
    </source>
</evidence>
<feature type="domain" description="ABC transmembrane type-1" evidence="11">
    <location>
        <begin position="16"/>
        <end position="307"/>
    </location>
</feature>
<dbReference type="Gene3D" id="1.20.1560.10">
    <property type="entry name" value="ABC transporter type 1, transmembrane domain"/>
    <property type="match status" value="1"/>
</dbReference>
<evidence type="ECO:0000256" key="8">
    <source>
        <dbReference type="ARBA" id="ARBA00023136"/>
    </source>
</evidence>
<feature type="domain" description="ABC transporter" evidence="10">
    <location>
        <begin position="350"/>
        <end position="575"/>
    </location>
</feature>
<reference evidence="13" key="1">
    <citation type="journal article" date="2024" name="Int. J. Syst. Evol. Microbiol.">
        <title>Methylomarinovum tepidoasis sp. nov., a moderately thermophilic methanotroph of the family Methylothermaceae isolated from a deep-sea hydrothermal field.</title>
        <authorList>
            <person name="Hirayama H."/>
            <person name="Takaki Y."/>
            <person name="Abe M."/>
            <person name="Miyazaki M."/>
            <person name="Uematsu K."/>
            <person name="Matsui Y."/>
            <person name="Takai K."/>
        </authorList>
    </citation>
    <scope>NUCLEOTIDE SEQUENCE [LARGE SCALE GENOMIC DNA]</scope>
    <source>
        <strain evidence="13">IN45</strain>
    </source>
</reference>
<evidence type="ECO:0000259" key="10">
    <source>
        <dbReference type="PROSITE" id="PS50893"/>
    </source>
</evidence>
<name>A0AAU9CFT9_9GAMM</name>
<dbReference type="InterPro" id="IPR039421">
    <property type="entry name" value="Type_1_exporter"/>
</dbReference>
<evidence type="ECO:0000256" key="6">
    <source>
        <dbReference type="ARBA" id="ARBA00022840"/>
    </source>
</evidence>
<dbReference type="InterPro" id="IPR036640">
    <property type="entry name" value="ABC1_TM_sf"/>
</dbReference>
<dbReference type="EMBL" id="AP024718">
    <property type="protein sequence ID" value="BCX89093.1"/>
    <property type="molecule type" value="Genomic_DNA"/>
</dbReference>
<dbReference type="GO" id="GO:0034040">
    <property type="term" value="F:ATPase-coupled lipid transmembrane transporter activity"/>
    <property type="evidence" value="ECO:0007669"/>
    <property type="project" value="TreeGrafter"/>
</dbReference>
<dbReference type="Gene3D" id="3.40.50.300">
    <property type="entry name" value="P-loop containing nucleotide triphosphate hydrolases"/>
    <property type="match status" value="1"/>
</dbReference>
<dbReference type="Pfam" id="PF00664">
    <property type="entry name" value="ABC_membrane"/>
    <property type="match status" value="1"/>
</dbReference>
<keyword evidence="13" id="KW-1185">Reference proteome</keyword>
<dbReference type="SMART" id="SM00382">
    <property type="entry name" value="AAA"/>
    <property type="match status" value="1"/>
</dbReference>
<dbReference type="AlphaFoldDB" id="A0AAU9CFT9"/>
<evidence type="ECO:0000256" key="9">
    <source>
        <dbReference type="SAM" id="Phobius"/>
    </source>
</evidence>
<feature type="transmembrane region" description="Helical" evidence="9">
    <location>
        <begin position="148"/>
        <end position="168"/>
    </location>
</feature>
<dbReference type="InterPro" id="IPR003593">
    <property type="entry name" value="AAA+_ATPase"/>
</dbReference>